<organism evidence="2 3">
    <name type="scientific">Cryoendolithus antarcticus</name>
    <dbReference type="NCBI Taxonomy" id="1507870"/>
    <lineage>
        <taxon>Eukaryota</taxon>
        <taxon>Fungi</taxon>
        <taxon>Dikarya</taxon>
        <taxon>Ascomycota</taxon>
        <taxon>Pezizomycotina</taxon>
        <taxon>Dothideomycetes</taxon>
        <taxon>Dothideomycetidae</taxon>
        <taxon>Cladosporiales</taxon>
        <taxon>Cladosporiaceae</taxon>
        <taxon>Cryoendolithus</taxon>
    </lineage>
</organism>
<comment type="caution">
    <text evidence="2">The sequence shown here is derived from an EMBL/GenBank/DDBJ whole genome shotgun (WGS) entry which is preliminary data.</text>
</comment>
<dbReference type="AlphaFoldDB" id="A0A1V8TTL7"/>
<feature type="region of interest" description="Disordered" evidence="1">
    <location>
        <begin position="196"/>
        <end position="217"/>
    </location>
</feature>
<evidence type="ECO:0000313" key="3">
    <source>
        <dbReference type="Proteomes" id="UP000192596"/>
    </source>
</evidence>
<feature type="compositionally biased region" description="Polar residues" evidence="1">
    <location>
        <begin position="196"/>
        <end position="209"/>
    </location>
</feature>
<dbReference type="PANTHER" id="PTHR41390">
    <property type="entry name" value="CHROMOSOME 7, WHOLE GENOME SHOTGUN SEQUENCE"/>
    <property type="match status" value="1"/>
</dbReference>
<proteinExistence type="predicted"/>
<dbReference type="PANTHER" id="PTHR41390:SF1">
    <property type="entry name" value="NADH-UBIQUINONE OXIDOREDUCTASE 213 KDA SUBUNIT"/>
    <property type="match status" value="1"/>
</dbReference>
<keyword evidence="3" id="KW-1185">Reference proteome</keyword>
<dbReference type="Proteomes" id="UP000192596">
    <property type="component" value="Unassembled WGS sequence"/>
</dbReference>
<reference evidence="3" key="1">
    <citation type="submission" date="2017-03" db="EMBL/GenBank/DDBJ databases">
        <title>Genomes of endolithic fungi from Antarctica.</title>
        <authorList>
            <person name="Coleine C."/>
            <person name="Masonjones S."/>
            <person name="Stajich J.E."/>
        </authorList>
    </citation>
    <scope>NUCLEOTIDE SEQUENCE [LARGE SCALE GENOMIC DNA]</scope>
    <source>
        <strain evidence="3">CCFEE 5527</strain>
    </source>
</reference>
<dbReference type="OrthoDB" id="5565730at2759"/>
<sequence length="217" mass="22897">MAQASKDARRPYQDPLMAVLEPALKVGAFSGAAGFLVGGTAGIVRSATPSLFATASAIQCTFLGTTYWASRGFVLQAWSTPGLQSSSDRIKASAVAGGLSGGLTGLLFRGRSNAIPGTLVMALLAGAGQGTVNWWQSPKAIIVETNKPKSSWSWADLLPMKHMTNDEYAEILREKLLKVDVEISILDDKMAALKSQQTSGSAEAETPQTEALLLPKE</sequence>
<evidence type="ECO:0000313" key="2">
    <source>
        <dbReference type="EMBL" id="OQO14683.1"/>
    </source>
</evidence>
<name>A0A1V8TTL7_9PEZI</name>
<gene>
    <name evidence="2" type="ORF">B0A48_00064</name>
</gene>
<dbReference type="InParanoid" id="A0A1V8TTL7"/>
<evidence type="ECO:0000256" key="1">
    <source>
        <dbReference type="SAM" id="MobiDB-lite"/>
    </source>
</evidence>
<dbReference type="STRING" id="1507870.A0A1V8TTL7"/>
<accession>A0A1V8TTL7</accession>
<protein>
    <submittedName>
        <fullName evidence="2">Uncharacterized protein</fullName>
    </submittedName>
</protein>
<dbReference type="EMBL" id="NAJO01000001">
    <property type="protein sequence ID" value="OQO14683.1"/>
    <property type="molecule type" value="Genomic_DNA"/>
</dbReference>